<dbReference type="Gene3D" id="1.10.10.10">
    <property type="entry name" value="Winged helix-like DNA-binding domain superfamily/Winged helix DNA-binding domain"/>
    <property type="match status" value="1"/>
</dbReference>
<dbReference type="SUPFAM" id="SSF46894">
    <property type="entry name" value="C-terminal effector domain of the bipartite response regulators"/>
    <property type="match status" value="1"/>
</dbReference>
<dbReference type="Proteomes" id="UP001219605">
    <property type="component" value="Chromosome"/>
</dbReference>
<dbReference type="Pfam" id="PF00196">
    <property type="entry name" value="GerE"/>
    <property type="match status" value="1"/>
</dbReference>
<dbReference type="EMBL" id="CP118615">
    <property type="protein sequence ID" value="WDZ87218.1"/>
    <property type="molecule type" value="Genomic_DNA"/>
</dbReference>
<dbReference type="SMART" id="SM00421">
    <property type="entry name" value="HTH_LUXR"/>
    <property type="match status" value="1"/>
</dbReference>
<accession>A0ABY7ZYX3</accession>
<dbReference type="InterPro" id="IPR016032">
    <property type="entry name" value="Sig_transdc_resp-reg_C-effctor"/>
</dbReference>
<feature type="domain" description="HTH luxR-type" evidence="1">
    <location>
        <begin position="8"/>
        <end position="65"/>
    </location>
</feature>
<evidence type="ECO:0000259" key="1">
    <source>
        <dbReference type="SMART" id="SM00421"/>
    </source>
</evidence>
<dbReference type="InterPro" id="IPR000792">
    <property type="entry name" value="Tscrpt_reg_LuxR_C"/>
</dbReference>
<proteinExistence type="predicted"/>
<name>A0ABY7ZYX3_9ACTN</name>
<reference evidence="2 3" key="1">
    <citation type="submission" date="2023-02" db="EMBL/GenBank/DDBJ databases">
        <authorList>
            <person name="Mo P."/>
        </authorList>
    </citation>
    <scope>NUCLEOTIDE SEQUENCE [LARGE SCALE GENOMIC DNA]</scope>
    <source>
        <strain evidence="2 3">HUAS 3</strain>
    </source>
</reference>
<dbReference type="InterPro" id="IPR036388">
    <property type="entry name" value="WH-like_DNA-bd_sf"/>
</dbReference>
<protein>
    <submittedName>
        <fullName evidence="2">LuxR C-terminal-related transcriptional regulator</fullName>
    </submittedName>
</protein>
<evidence type="ECO:0000313" key="2">
    <source>
        <dbReference type="EMBL" id="WDZ87218.1"/>
    </source>
</evidence>
<organism evidence="2 3">
    <name type="scientific">Micromonospora cathayae</name>
    <dbReference type="NCBI Taxonomy" id="3028804"/>
    <lineage>
        <taxon>Bacteria</taxon>
        <taxon>Bacillati</taxon>
        <taxon>Actinomycetota</taxon>
        <taxon>Actinomycetes</taxon>
        <taxon>Micromonosporales</taxon>
        <taxon>Micromonosporaceae</taxon>
        <taxon>Micromonospora</taxon>
    </lineage>
</organism>
<keyword evidence="3" id="KW-1185">Reference proteome</keyword>
<evidence type="ECO:0000313" key="3">
    <source>
        <dbReference type="Proteomes" id="UP001219605"/>
    </source>
</evidence>
<gene>
    <name evidence="2" type="ORF">PVK37_12820</name>
</gene>
<sequence>MTTATVPTTELSPADVLLLRHLAGGLTQRQIAHRLDVTAQTICVRLTRIREQLGAATVVHAVVLAHQAGLIDLDGRR</sequence>
<dbReference type="RefSeq" id="WP_275034138.1">
    <property type="nucleotide sequence ID" value="NZ_CP118615.1"/>
</dbReference>